<evidence type="ECO:0000313" key="3">
    <source>
        <dbReference type="Proteomes" id="UP000218810"/>
    </source>
</evidence>
<keyword evidence="3" id="KW-1185">Reference proteome</keyword>
<dbReference type="Proteomes" id="UP000218810">
    <property type="component" value="Unassembled WGS sequence"/>
</dbReference>
<dbReference type="OrthoDB" id="4350157at2"/>
<dbReference type="InterPro" id="IPR021522">
    <property type="entry name" value="MctB"/>
</dbReference>
<dbReference type="EMBL" id="NTGA01000039">
    <property type="protein sequence ID" value="PAY21852.1"/>
    <property type="molecule type" value="Genomic_DNA"/>
</dbReference>
<comment type="caution">
    <text evidence="2">The sequence shown here is derived from an EMBL/GenBank/DDBJ whole genome shotgun (WGS) entry which is preliminary data.</text>
</comment>
<keyword evidence="1" id="KW-1133">Transmembrane helix</keyword>
<keyword evidence="1" id="KW-0812">Transmembrane</keyword>
<organism evidence="2 3">
    <name type="scientific">Dietzia natronolimnaea</name>
    <dbReference type="NCBI Taxonomy" id="161920"/>
    <lineage>
        <taxon>Bacteria</taxon>
        <taxon>Bacillati</taxon>
        <taxon>Actinomycetota</taxon>
        <taxon>Actinomycetes</taxon>
        <taxon>Mycobacteriales</taxon>
        <taxon>Dietziaceae</taxon>
        <taxon>Dietzia</taxon>
    </lineage>
</organism>
<name>A0A2A2WKY3_9ACTN</name>
<feature type="transmembrane region" description="Helical" evidence="1">
    <location>
        <begin position="21"/>
        <end position="43"/>
    </location>
</feature>
<accession>A0A2A2WKY3</accession>
<protein>
    <recommendedName>
        <fullName evidence="4">Channel-forming protein</fullName>
    </recommendedName>
</protein>
<dbReference type="Pfam" id="PF11382">
    <property type="entry name" value="MctB"/>
    <property type="match status" value="1"/>
</dbReference>
<proteinExistence type="predicted"/>
<dbReference type="GO" id="GO:0055070">
    <property type="term" value="P:copper ion homeostasis"/>
    <property type="evidence" value="ECO:0007669"/>
    <property type="project" value="InterPro"/>
</dbReference>
<dbReference type="GO" id="GO:0016020">
    <property type="term" value="C:membrane"/>
    <property type="evidence" value="ECO:0007669"/>
    <property type="project" value="InterPro"/>
</dbReference>
<reference evidence="3" key="1">
    <citation type="submission" date="2017-09" db="EMBL/GenBank/DDBJ databases">
        <authorList>
            <person name="Zhang Y."/>
            <person name="Huang X."/>
            <person name="Liu J."/>
            <person name="Lu L."/>
            <person name="Peng K."/>
        </authorList>
    </citation>
    <scope>NUCLEOTIDE SEQUENCE [LARGE SCALE GENOMIC DNA]</scope>
    <source>
        <strain evidence="3">S-XJ-1</strain>
    </source>
</reference>
<keyword evidence="1" id="KW-0472">Membrane</keyword>
<evidence type="ECO:0008006" key="4">
    <source>
        <dbReference type="Google" id="ProtNLM"/>
    </source>
</evidence>
<evidence type="ECO:0000313" key="2">
    <source>
        <dbReference type="EMBL" id="PAY21852.1"/>
    </source>
</evidence>
<evidence type="ECO:0000256" key="1">
    <source>
        <dbReference type="SAM" id="Phobius"/>
    </source>
</evidence>
<dbReference type="AlphaFoldDB" id="A0A2A2WKY3"/>
<sequence length="323" mass="32822">MEHLRPLGPGARPLISLRRHVLTLVAVFLALGLGVVLGSTSVATSIRDAVVDREETTAAQLESTRAESAERRLAVDRLDDMAGELARPVLDGTLEDRPVLVVVAPGASDEDVSAAVDVIGAAGGIAAGRVTLTDKAVDPDADAEVQALVANLPIGDAPATDADLGTQLGTAVGRAGLLRTEDAEPHLDDDDRETVLTTLSDAGLVEFEPGTLRPGQLALVVTGPGEAESTAVRVASFARTLDREGAGAVVSAELTGAQGYDAVTVLRSSGEDGVSTVDSAGSDSGRLATGLALAEQLARGQGHYGLRPDATAAVPSLPTAPAR</sequence>
<gene>
    <name evidence="2" type="ORF">CEY15_16665</name>
</gene>